<sequence>MDERERPAFKLSIASKIVTVVERLEKRGYEFDRSNTLDIMSLFAELELFEKSTDLEETWCDDEEFVSKLKEIMVNSSLSLHDLIRLRPEEAAKQLKHKNYIELANKLSDLPESYQEACAVHLCEIISRGFFWPWALDAFYELQRYQLPILCCEMIIANLQNEDLYNICLYPDYWHPYFHRQKLVMALYEYLRAYIFMFECIRTYSQLTARWAQPSPGGVDDFTFGAVLAGQG</sequence>
<gene>
    <name evidence="1" type="ORF">TBRA_LOCUS13765</name>
</gene>
<keyword evidence="2" id="KW-1185">Reference proteome</keyword>
<name>A0A6H5IZV2_9HYME</name>
<evidence type="ECO:0000313" key="1">
    <source>
        <dbReference type="EMBL" id="CAB0042125.1"/>
    </source>
</evidence>
<protein>
    <submittedName>
        <fullName evidence="1">Uncharacterized protein</fullName>
    </submittedName>
</protein>
<proteinExistence type="predicted"/>
<reference evidence="1 2" key="1">
    <citation type="submission" date="2020-02" db="EMBL/GenBank/DDBJ databases">
        <authorList>
            <person name="Ferguson B K."/>
        </authorList>
    </citation>
    <scope>NUCLEOTIDE SEQUENCE [LARGE SCALE GENOMIC DNA]</scope>
</reference>
<dbReference type="EMBL" id="CADCXV010001157">
    <property type="protein sequence ID" value="CAB0042125.1"/>
    <property type="molecule type" value="Genomic_DNA"/>
</dbReference>
<dbReference type="AlphaFoldDB" id="A0A6H5IZV2"/>
<dbReference type="Proteomes" id="UP000479190">
    <property type="component" value="Unassembled WGS sequence"/>
</dbReference>
<evidence type="ECO:0000313" key="2">
    <source>
        <dbReference type="Proteomes" id="UP000479190"/>
    </source>
</evidence>
<organism evidence="1 2">
    <name type="scientific">Trichogramma brassicae</name>
    <dbReference type="NCBI Taxonomy" id="86971"/>
    <lineage>
        <taxon>Eukaryota</taxon>
        <taxon>Metazoa</taxon>
        <taxon>Ecdysozoa</taxon>
        <taxon>Arthropoda</taxon>
        <taxon>Hexapoda</taxon>
        <taxon>Insecta</taxon>
        <taxon>Pterygota</taxon>
        <taxon>Neoptera</taxon>
        <taxon>Endopterygota</taxon>
        <taxon>Hymenoptera</taxon>
        <taxon>Apocrita</taxon>
        <taxon>Proctotrupomorpha</taxon>
        <taxon>Chalcidoidea</taxon>
        <taxon>Trichogrammatidae</taxon>
        <taxon>Trichogramma</taxon>
    </lineage>
</organism>
<accession>A0A6H5IZV2</accession>
<dbReference type="OrthoDB" id="10469234at2759"/>